<reference evidence="2 3" key="1">
    <citation type="submission" date="2023-05" db="EMBL/GenBank/DDBJ databases">
        <title>A 100% complete, gapless, phased diploid assembly of the Scenedesmus obliquus UTEX 3031 genome.</title>
        <authorList>
            <person name="Biondi T.C."/>
            <person name="Hanschen E.R."/>
            <person name="Kwon T."/>
            <person name="Eng W."/>
            <person name="Kruse C.P.S."/>
            <person name="Koehler S.I."/>
            <person name="Kunde Y."/>
            <person name="Gleasner C.D."/>
            <person name="You Mak K.T."/>
            <person name="Polle J."/>
            <person name="Hovde B.T."/>
            <person name="Starkenburg S.R."/>
        </authorList>
    </citation>
    <scope>NUCLEOTIDE SEQUENCE [LARGE SCALE GENOMIC DNA]</scope>
    <source>
        <strain evidence="2 3">DOE0152z</strain>
    </source>
</reference>
<name>A0ABY8TVH8_TETOB</name>
<gene>
    <name evidence="2" type="ORF">OEZ85_011841</name>
</gene>
<sequence>MPEQQIDTSAADEQCKQQEACAEPEAYETQDDAPSSSYVHRNGTREYMQAEVMPYVQQALEALAVKIQQERLKLAAGVDREEGKYLPHGWRPFCPHRWMAEYLIAHKPQAADAAVEGS</sequence>
<proteinExistence type="predicted"/>
<keyword evidence="3" id="KW-1185">Reference proteome</keyword>
<dbReference type="Proteomes" id="UP001244341">
    <property type="component" value="Chromosome 3b"/>
</dbReference>
<evidence type="ECO:0000256" key="1">
    <source>
        <dbReference type="SAM" id="MobiDB-lite"/>
    </source>
</evidence>
<accession>A0ABY8TVH8</accession>
<protein>
    <submittedName>
        <fullName evidence="2">Uncharacterized protein</fullName>
    </submittedName>
</protein>
<evidence type="ECO:0000313" key="2">
    <source>
        <dbReference type="EMBL" id="WIA11746.1"/>
    </source>
</evidence>
<organism evidence="2 3">
    <name type="scientific">Tetradesmus obliquus</name>
    <name type="common">Green alga</name>
    <name type="synonym">Acutodesmus obliquus</name>
    <dbReference type="NCBI Taxonomy" id="3088"/>
    <lineage>
        <taxon>Eukaryota</taxon>
        <taxon>Viridiplantae</taxon>
        <taxon>Chlorophyta</taxon>
        <taxon>core chlorophytes</taxon>
        <taxon>Chlorophyceae</taxon>
        <taxon>CS clade</taxon>
        <taxon>Sphaeropleales</taxon>
        <taxon>Scenedesmaceae</taxon>
        <taxon>Tetradesmus</taxon>
    </lineage>
</organism>
<evidence type="ECO:0000313" key="3">
    <source>
        <dbReference type="Proteomes" id="UP001244341"/>
    </source>
</evidence>
<dbReference type="EMBL" id="CP126210">
    <property type="protein sequence ID" value="WIA11746.1"/>
    <property type="molecule type" value="Genomic_DNA"/>
</dbReference>
<feature type="region of interest" description="Disordered" evidence="1">
    <location>
        <begin position="1"/>
        <end position="39"/>
    </location>
</feature>